<comment type="caution">
    <text evidence="1">The sequence shown here is derived from an EMBL/GenBank/DDBJ whole genome shotgun (WGS) entry which is preliminary data.</text>
</comment>
<accession>A0ABS2MSN1</accession>
<sequence>MNQTKSWAASVYASQQKEKPVLEISSTMNVGEYPGSFRGDVYAFTNADQLNVYKNDVLIQSFNGKNTPFGHLPQGPILINDF</sequence>
<evidence type="ECO:0000313" key="1">
    <source>
        <dbReference type="EMBL" id="MBM7562438.1"/>
    </source>
</evidence>
<organism evidence="1 2">
    <name type="scientific">Fusibacter tunisiensis</name>
    <dbReference type="NCBI Taxonomy" id="1008308"/>
    <lineage>
        <taxon>Bacteria</taxon>
        <taxon>Bacillati</taxon>
        <taxon>Bacillota</taxon>
        <taxon>Clostridia</taxon>
        <taxon>Eubacteriales</taxon>
        <taxon>Eubacteriales Family XII. Incertae Sedis</taxon>
        <taxon>Fusibacter</taxon>
    </lineage>
</organism>
<protein>
    <submittedName>
        <fullName evidence="1">Uncharacterized protein</fullName>
    </submittedName>
</protein>
<evidence type="ECO:0000313" key="2">
    <source>
        <dbReference type="Proteomes" id="UP000767854"/>
    </source>
</evidence>
<dbReference type="Proteomes" id="UP000767854">
    <property type="component" value="Unassembled WGS sequence"/>
</dbReference>
<keyword evidence="2" id="KW-1185">Reference proteome</keyword>
<reference evidence="1 2" key="1">
    <citation type="submission" date="2021-01" db="EMBL/GenBank/DDBJ databases">
        <title>Genomic Encyclopedia of Type Strains, Phase IV (KMG-IV): sequencing the most valuable type-strain genomes for metagenomic binning, comparative biology and taxonomic classification.</title>
        <authorList>
            <person name="Goeker M."/>
        </authorList>
    </citation>
    <scope>NUCLEOTIDE SEQUENCE [LARGE SCALE GENOMIC DNA]</scope>
    <source>
        <strain evidence="1 2">DSM 24436</strain>
    </source>
</reference>
<gene>
    <name evidence="1" type="ORF">JOC49_001998</name>
</gene>
<name>A0ABS2MSN1_9FIRM</name>
<dbReference type="RefSeq" id="WP_204664870.1">
    <property type="nucleotide sequence ID" value="NZ_JAFBDT010000018.1"/>
</dbReference>
<dbReference type="EMBL" id="JAFBDT010000018">
    <property type="protein sequence ID" value="MBM7562438.1"/>
    <property type="molecule type" value="Genomic_DNA"/>
</dbReference>
<proteinExistence type="predicted"/>